<dbReference type="GO" id="GO:0043022">
    <property type="term" value="F:ribosome binding"/>
    <property type="evidence" value="ECO:0007669"/>
    <property type="project" value="UniProtKB-ARBA"/>
</dbReference>
<keyword evidence="3 4" id="KW-0648">Protein biosynthesis</keyword>
<name>A0A078KM49_9FIRM</name>
<dbReference type="InterPro" id="IPR019814">
    <property type="entry name" value="Translation_initiation_fac_3_N"/>
</dbReference>
<evidence type="ECO:0000256" key="2">
    <source>
        <dbReference type="ARBA" id="ARBA00022540"/>
    </source>
</evidence>
<dbReference type="InterPro" id="IPR019815">
    <property type="entry name" value="Translation_initiation_fac_3_C"/>
</dbReference>
<organism evidence="9 10">
    <name type="scientific">[Clostridium] cellulosi</name>
    <dbReference type="NCBI Taxonomy" id="29343"/>
    <lineage>
        <taxon>Bacteria</taxon>
        <taxon>Bacillati</taxon>
        <taxon>Bacillota</taxon>
        <taxon>Clostridia</taxon>
        <taxon>Eubacteriales</taxon>
        <taxon>Oscillospiraceae</taxon>
        <taxon>Oscillospiraceae incertae sedis</taxon>
    </lineage>
</organism>
<dbReference type="GO" id="GO:0003743">
    <property type="term" value="F:translation initiation factor activity"/>
    <property type="evidence" value="ECO:0007669"/>
    <property type="project" value="UniProtKB-UniRule"/>
</dbReference>
<accession>A0A078KM49</accession>
<comment type="subcellular location">
    <subcellularLocation>
        <location evidence="4 6">Cytoplasm</location>
    </subcellularLocation>
</comment>
<comment type="function">
    <text evidence="4 6">IF-3 binds to the 30S ribosomal subunit and shifts the equilibrium between 70S ribosomes and their 50S and 30S subunits in favor of the free subunits, thus enhancing the availability of 30S subunits on which protein synthesis initiation begins.</text>
</comment>
<dbReference type="PROSITE" id="PS00938">
    <property type="entry name" value="IF3"/>
    <property type="match status" value="1"/>
</dbReference>
<gene>
    <name evidence="4 9" type="primary">infC</name>
    <name evidence="9" type="ORF">CCDG5_0459</name>
</gene>
<dbReference type="AlphaFoldDB" id="A0A078KM49"/>
<comment type="subunit">
    <text evidence="4 6">Monomer.</text>
</comment>
<dbReference type="PANTHER" id="PTHR10938">
    <property type="entry name" value="TRANSLATION INITIATION FACTOR IF-3"/>
    <property type="match status" value="1"/>
</dbReference>
<dbReference type="STRING" id="29343.CCDG5_0459"/>
<dbReference type="InterPro" id="IPR036788">
    <property type="entry name" value="T_IF-3_C_sf"/>
</dbReference>
<feature type="domain" description="Translation initiation factor 3 N-terminal" evidence="8">
    <location>
        <begin position="12"/>
        <end position="81"/>
    </location>
</feature>
<dbReference type="PATRIC" id="fig|29343.3.peg.482"/>
<evidence type="ECO:0000313" key="10">
    <source>
        <dbReference type="Proteomes" id="UP000032431"/>
    </source>
</evidence>
<dbReference type="Pfam" id="PF00707">
    <property type="entry name" value="IF3_C"/>
    <property type="match status" value="1"/>
</dbReference>
<feature type="domain" description="Translation initiation factor 3 C-terminal" evidence="7">
    <location>
        <begin position="88"/>
        <end position="173"/>
    </location>
</feature>
<dbReference type="PANTHER" id="PTHR10938:SF0">
    <property type="entry name" value="TRANSLATION INITIATION FACTOR IF-3, MITOCHONDRIAL"/>
    <property type="match status" value="1"/>
</dbReference>
<keyword evidence="10" id="KW-1185">Reference proteome</keyword>
<evidence type="ECO:0000259" key="8">
    <source>
        <dbReference type="Pfam" id="PF05198"/>
    </source>
</evidence>
<comment type="similarity">
    <text evidence="1 4 6">Belongs to the IF-3 family.</text>
</comment>
<dbReference type="Gene3D" id="3.30.110.10">
    <property type="entry name" value="Translation initiation factor 3 (IF-3), C-terminal domain"/>
    <property type="match status" value="1"/>
</dbReference>
<dbReference type="Gene3D" id="3.10.20.80">
    <property type="entry name" value="Translation initiation factor 3 (IF-3), N-terminal domain"/>
    <property type="match status" value="1"/>
</dbReference>
<dbReference type="FunFam" id="3.10.20.80:FF:000001">
    <property type="entry name" value="Translation initiation factor IF-3"/>
    <property type="match status" value="1"/>
</dbReference>
<proteinExistence type="inferred from homology"/>
<evidence type="ECO:0000256" key="4">
    <source>
        <dbReference type="HAMAP-Rule" id="MF_00080"/>
    </source>
</evidence>
<dbReference type="GO" id="GO:0016020">
    <property type="term" value="C:membrane"/>
    <property type="evidence" value="ECO:0007669"/>
    <property type="project" value="TreeGrafter"/>
</dbReference>
<dbReference type="SUPFAM" id="SSF55200">
    <property type="entry name" value="Translation initiation factor IF3, C-terminal domain"/>
    <property type="match status" value="1"/>
</dbReference>
<keyword evidence="2 4" id="KW-0396">Initiation factor</keyword>
<evidence type="ECO:0000256" key="1">
    <source>
        <dbReference type="ARBA" id="ARBA00005439"/>
    </source>
</evidence>
<evidence type="ECO:0000256" key="5">
    <source>
        <dbReference type="NCBIfam" id="TIGR00168"/>
    </source>
</evidence>
<dbReference type="EMBL" id="LM995447">
    <property type="protein sequence ID" value="CDZ23597.1"/>
    <property type="molecule type" value="Genomic_DNA"/>
</dbReference>
<evidence type="ECO:0000259" key="7">
    <source>
        <dbReference type="Pfam" id="PF00707"/>
    </source>
</evidence>
<dbReference type="InterPro" id="IPR036787">
    <property type="entry name" value="T_IF-3_N_sf"/>
</dbReference>
<dbReference type="NCBIfam" id="TIGR00168">
    <property type="entry name" value="infC"/>
    <property type="match status" value="1"/>
</dbReference>
<dbReference type="Pfam" id="PF05198">
    <property type="entry name" value="IF3_N"/>
    <property type="match status" value="1"/>
</dbReference>
<dbReference type="FunFam" id="3.30.110.10:FF:000001">
    <property type="entry name" value="Translation initiation factor IF-3"/>
    <property type="match status" value="1"/>
</dbReference>
<dbReference type="Proteomes" id="UP000032431">
    <property type="component" value="Chromosome I"/>
</dbReference>
<evidence type="ECO:0000256" key="3">
    <source>
        <dbReference type="ARBA" id="ARBA00022917"/>
    </source>
</evidence>
<dbReference type="KEGG" id="ccel:CCDG5_0459"/>
<dbReference type="InterPro" id="IPR001288">
    <property type="entry name" value="Translation_initiation_fac_3"/>
</dbReference>
<evidence type="ECO:0000256" key="6">
    <source>
        <dbReference type="RuleBase" id="RU000646"/>
    </source>
</evidence>
<sequence>MEVPHISKELLINEEIKDREVRVIDADGNQLGIMPTREALKISAEKNLDLVKIAPKATPPVCRIMDYGKYRFELAKKEKEARKNQKVVDVKEIRMSLNIDTHDLQTKVNHAHQFLKSGNKVKVTVRFRGREMAHTELGGNLLARFAEACADYASLEKQPKLEGRSMSLFLAPKPANNKA</sequence>
<dbReference type="HOGENOM" id="CLU_054919_3_2_9"/>
<dbReference type="HAMAP" id="MF_00080">
    <property type="entry name" value="IF_3"/>
    <property type="match status" value="1"/>
</dbReference>
<dbReference type="SUPFAM" id="SSF54364">
    <property type="entry name" value="Translation initiation factor IF3, N-terminal domain"/>
    <property type="match status" value="1"/>
</dbReference>
<dbReference type="OrthoDB" id="9806014at2"/>
<dbReference type="InterPro" id="IPR019813">
    <property type="entry name" value="Translation_initiation_fac3_CS"/>
</dbReference>
<protein>
    <recommendedName>
        <fullName evidence="4 5">Translation initiation factor IF-3</fullName>
    </recommendedName>
</protein>
<dbReference type="GO" id="GO:0005829">
    <property type="term" value="C:cytosol"/>
    <property type="evidence" value="ECO:0007669"/>
    <property type="project" value="TreeGrafter"/>
</dbReference>
<keyword evidence="4" id="KW-0963">Cytoplasm</keyword>
<reference evidence="10" key="1">
    <citation type="submission" date="2014-07" db="EMBL/GenBank/DDBJ databases">
        <authorList>
            <person name="Wibberg D."/>
        </authorList>
    </citation>
    <scope>NUCLEOTIDE SEQUENCE [LARGE SCALE GENOMIC DNA]</scope>
    <source>
        <strain evidence="10">DG5</strain>
    </source>
</reference>
<evidence type="ECO:0000313" key="9">
    <source>
        <dbReference type="EMBL" id="CDZ23597.1"/>
    </source>
</evidence>
<dbReference type="GO" id="GO:0032790">
    <property type="term" value="P:ribosome disassembly"/>
    <property type="evidence" value="ECO:0007669"/>
    <property type="project" value="TreeGrafter"/>
</dbReference>